<feature type="domain" description="HAMP" evidence="10">
    <location>
        <begin position="217"/>
        <end position="271"/>
    </location>
</feature>
<dbReference type="PROSITE" id="PS50192">
    <property type="entry name" value="T_SNARE"/>
    <property type="match status" value="1"/>
</dbReference>
<dbReference type="SUPFAM" id="SSF58104">
    <property type="entry name" value="Methyl-accepting chemotaxis protein (MCP) signaling domain"/>
    <property type="match status" value="1"/>
</dbReference>
<evidence type="ECO:0000259" key="9">
    <source>
        <dbReference type="PROSITE" id="PS50192"/>
    </source>
</evidence>
<keyword evidence="7" id="KW-1133">Transmembrane helix</keyword>
<dbReference type="Gene3D" id="1.10.287.950">
    <property type="entry name" value="Methyl-accepting chemotaxis protein"/>
    <property type="match status" value="1"/>
</dbReference>
<organism evidence="11">
    <name type="scientific">Vibrio sp. HB236076</name>
    <dbReference type="NCBI Taxonomy" id="3232307"/>
    <lineage>
        <taxon>Bacteria</taxon>
        <taxon>Pseudomonadati</taxon>
        <taxon>Pseudomonadota</taxon>
        <taxon>Gammaproteobacteria</taxon>
        <taxon>Vibrionales</taxon>
        <taxon>Vibrionaceae</taxon>
        <taxon>Vibrio</taxon>
    </lineage>
</organism>
<keyword evidence="2" id="KW-1003">Cell membrane</keyword>
<protein>
    <submittedName>
        <fullName evidence="11">Methyl-accepting chemotaxis protein</fullName>
    </submittedName>
</protein>
<dbReference type="FunFam" id="1.10.287.950:FF:000001">
    <property type="entry name" value="Methyl-accepting chemotaxis sensory transducer"/>
    <property type="match status" value="1"/>
</dbReference>
<comment type="subcellular location">
    <subcellularLocation>
        <location evidence="1">Cell inner membrane</location>
        <topology evidence="1">Multi-pass membrane protein</topology>
    </subcellularLocation>
</comment>
<dbReference type="GO" id="GO:0006935">
    <property type="term" value="P:chemotaxis"/>
    <property type="evidence" value="ECO:0007669"/>
    <property type="project" value="UniProtKB-ARBA"/>
</dbReference>
<dbReference type="SMART" id="SM00304">
    <property type="entry name" value="HAMP"/>
    <property type="match status" value="1"/>
</dbReference>
<feature type="domain" description="Methyl-accepting transducer" evidence="8">
    <location>
        <begin position="276"/>
        <end position="512"/>
    </location>
</feature>
<dbReference type="InterPro" id="IPR004089">
    <property type="entry name" value="MCPsignal_dom"/>
</dbReference>
<proteinExistence type="inferred from homology"/>
<dbReference type="CDD" id="cd11386">
    <property type="entry name" value="MCP_signal"/>
    <property type="match status" value="1"/>
</dbReference>
<dbReference type="InterPro" id="IPR000727">
    <property type="entry name" value="T_SNARE_dom"/>
</dbReference>
<feature type="domain" description="T-SNARE coiled-coil homology" evidence="9">
    <location>
        <begin position="463"/>
        <end position="525"/>
    </location>
</feature>
<feature type="transmembrane region" description="Helical" evidence="7">
    <location>
        <begin position="198"/>
        <end position="220"/>
    </location>
</feature>
<feature type="compositionally biased region" description="Polar residues" evidence="6">
    <location>
        <begin position="323"/>
        <end position="337"/>
    </location>
</feature>
<dbReference type="PROSITE" id="PS50111">
    <property type="entry name" value="CHEMOTAXIS_TRANSDUC_2"/>
    <property type="match status" value="1"/>
</dbReference>
<geneLocation type="plasmid" evidence="11">
    <name>p-HB236076</name>
</geneLocation>
<evidence type="ECO:0000256" key="2">
    <source>
        <dbReference type="ARBA" id="ARBA00022519"/>
    </source>
</evidence>
<sequence length="549" mass="60243">MKAYANLPLRSQLTIPLVLMITALLILAGVSWNNNKQLTEHVDQLLIQITPASLELLNGDRDLYQSAIGLRDALTAAQDGADPAKFIDGYTENQQQALDRMMHPIALATAAGLPNANAHQRAFEASFQQWKASADKVVALINSNQLTKAQELLMGEQNQLFSSTRDFYDKFEGRLDEFRHLIADETVVIEKEQLTHTLYITCVTILIGLFFLIWLPKSLIERLDLLKSKMQELSQSGGDLTLRLPEIGNNELSQLARSTNQFLSHLQALLLKVNNEVVEIKDRSASIHQVSADTQTHIHSQSRSLQEMVDAVSELNSAISEVATQSQNSADEANQSKGDIEKSHQDIQLAVEKMRSLLSDMETAAQVVSRLEQDSHDITSVIDVIGGIAEQTNLLALNAAIEAARAGDSGRGFAVVADEVRQLAQKTQQSTQSIQDMLERLNKGVSEAVNVIDSSSKRASETSTYTESAGEAMNLINSRVNTITDFSMQIAAATEQQSAVVSQVDSNMELMNQQGEQVTQGSAKVNRAIEDVSTSIEKLSQQIGVFKLS</sequence>
<reference evidence="11" key="1">
    <citation type="submission" date="2024-07" db="EMBL/GenBank/DDBJ databases">
        <title>Genome Analysis of a Potential Novel Vibrio Species Secreting pH- and Thermo-stable Alginate Lyase and its Application in Producing Alginate Oligosaccharides.</title>
        <authorList>
            <person name="Huang H."/>
            <person name="Bao K."/>
        </authorList>
    </citation>
    <scope>NUCLEOTIDE SEQUENCE</scope>
    <source>
        <strain evidence="11">HB236076</strain>
        <plasmid evidence="11">p-HB236076</plasmid>
    </source>
</reference>
<dbReference type="CDD" id="cd06225">
    <property type="entry name" value="HAMP"/>
    <property type="match status" value="1"/>
</dbReference>
<dbReference type="GO" id="GO:0007165">
    <property type="term" value="P:signal transduction"/>
    <property type="evidence" value="ECO:0007669"/>
    <property type="project" value="UniProtKB-KW"/>
</dbReference>
<dbReference type="PROSITE" id="PS50885">
    <property type="entry name" value="HAMP"/>
    <property type="match status" value="1"/>
</dbReference>
<evidence type="ECO:0000256" key="5">
    <source>
        <dbReference type="PROSITE-ProRule" id="PRU00284"/>
    </source>
</evidence>
<evidence type="ECO:0000259" key="10">
    <source>
        <dbReference type="PROSITE" id="PS50885"/>
    </source>
</evidence>
<dbReference type="AlphaFoldDB" id="A0AB39HK63"/>
<accession>A0AB39HK63</accession>
<keyword evidence="7" id="KW-0812">Transmembrane</keyword>
<dbReference type="GO" id="GO:0005886">
    <property type="term" value="C:plasma membrane"/>
    <property type="evidence" value="ECO:0007669"/>
    <property type="project" value="UniProtKB-SubCell"/>
</dbReference>
<keyword evidence="2" id="KW-0997">Cell inner membrane</keyword>
<dbReference type="Pfam" id="PF00672">
    <property type="entry name" value="HAMP"/>
    <property type="match status" value="1"/>
</dbReference>
<evidence type="ECO:0000256" key="4">
    <source>
        <dbReference type="ARBA" id="ARBA00029447"/>
    </source>
</evidence>
<dbReference type="EMBL" id="CP162602">
    <property type="protein sequence ID" value="XDK27047.1"/>
    <property type="molecule type" value="Genomic_DNA"/>
</dbReference>
<evidence type="ECO:0000259" key="8">
    <source>
        <dbReference type="PROSITE" id="PS50111"/>
    </source>
</evidence>
<gene>
    <name evidence="11" type="ORF">AB0763_14875</name>
</gene>
<dbReference type="SMART" id="SM00283">
    <property type="entry name" value="MA"/>
    <property type="match status" value="1"/>
</dbReference>
<feature type="region of interest" description="Disordered" evidence="6">
    <location>
        <begin position="323"/>
        <end position="342"/>
    </location>
</feature>
<dbReference type="RefSeq" id="WP_306099226.1">
    <property type="nucleotide sequence ID" value="NZ_CP162602.1"/>
</dbReference>
<keyword evidence="3 5" id="KW-0807">Transducer</keyword>
<dbReference type="PANTHER" id="PTHR32089">
    <property type="entry name" value="METHYL-ACCEPTING CHEMOTAXIS PROTEIN MCPB"/>
    <property type="match status" value="1"/>
</dbReference>
<dbReference type="Pfam" id="PF00015">
    <property type="entry name" value="MCPsignal"/>
    <property type="match status" value="1"/>
</dbReference>
<feature type="transmembrane region" description="Helical" evidence="7">
    <location>
        <begin position="12"/>
        <end position="32"/>
    </location>
</feature>
<evidence type="ECO:0000256" key="7">
    <source>
        <dbReference type="SAM" id="Phobius"/>
    </source>
</evidence>
<dbReference type="InterPro" id="IPR003660">
    <property type="entry name" value="HAMP_dom"/>
</dbReference>
<dbReference type="PANTHER" id="PTHR32089:SF112">
    <property type="entry name" value="LYSOZYME-LIKE PROTEIN-RELATED"/>
    <property type="match status" value="1"/>
</dbReference>
<dbReference type="KEGG" id="vih:AB0763_14875"/>
<evidence type="ECO:0000256" key="1">
    <source>
        <dbReference type="ARBA" id="ARBA00004429"/>
    </source>
</evidence>
<evidence type="ECO:0000256" key="6">
    <source>
        <dbReference type="SAM" id="MobiDB-lite"/>
    </source>
</evidence>
<evidence type="ECO:0000313" key="11">
    <source>
        <dbReference type="EMBL" id="XDK27047.1"/>
    </source>
</evidence>
<name>A0AB39HK63_9VIBR</name>
<comment type="similarity">
    <text evidence="4">Belongs to the methyl-accepting chemotaxis (MCP) protein family.</text>
</comment>
<keyword evidence="11" id="KW-0614">Plasmid</keyword>
<keyword evidence="7" id="KW-0472">Membrane</keyword>
<evidence type="ECO:0000256" key="3">
    <source>
        <dbReference type="ARBA" id="ARBA00023224"/>
    </source>
</evidence>